<evidence type="ECO:0000313" key="7">
    <source>
        <dbReference type="EMBL" id="SFI07430.1"/>
    </source>
</evidence>
<feature type="transmembrane region" description="Helical" evidence="5">
    <location>
        <begin position="40"/>
        <end position="58"/>
    </location>
</feature>
<accession>A0A1I3F8F5</accession>
<name>A0A1I3F8F5_9RHOB</name>
<dbReference type="STRING" id="1114924.SAMN05216258_104121"/>
<comment type="subcellular location">
    <subcellularLocation>
        <location evidence="1">Membrane</location>
        <topology evidence="1">Multi-pass membrane protein</topology>
    </subcellularLocation>
</comment>
<dbReference type="Pfam" id="PF07298">
    <property type="entry name" value="NnrU"/>
    <property type="match status" value="1"/>
</dbReference>
<keyword evidence="2 5" id="KW-0812">Transmembrane</keyword>
<dbReference type="InterPro" id="IPR009915">
    <property type="entry name" value="NnrU_dom"/>
</dbReference>
<sequence>MTLLILGLILWWIVHTYPLVAKPSRDALVAKLGEGPYKGVYSLAILASLVLMVIGYRGAEIAHVYFPPAWGMHLTDLLMIFAVFLFGASHSKGNVKRYVRHPQLLAVLVWAISHLVVNGDLASVVLFGSLGVWAIVAIFATNARDGAWVKPAPAPRKKDLILVGITVVAYVVVGLIHGLVGPSPFPGG</sequence>
<feature type="transmembrane region" description="Helical" evidence="5">
    <location>
        <begin position="160"/>
        <end position="180"/>
    </location>
</feature>
<keyword evidence="3 5" id="KW-1133">Transmembrane helix</keyword>
<evidence type="ECO:0000256" key="1">
    <source>
        <dbReference type="ARBA" id="ARBA00004141"/>
    </source>
</evidence>
<keyword evidence="4 5" id="KW-0472">Membrane</keyword>
<evidence type="ECO:0000259" key="6">
    <source>
        <dbReference type="Pfam" id="PF07298"/>
    </source>
</evidence>
<evidence type="ECO:0000256" key="5">
    <source>
        <dbReference type="SAM" id="Phobius"/>
    </source>
</evidence>
<feature type="transmembrane region" description="Helical" evidence="5">
    <location>
        <begin position="70"/>
        <end position="88"/>
    </location>
</feature>
<evidence type="ECO:0000256" key="2">
    <source>
        <dbReference type="ARBA" id="ARBA00022692"/>
    </source>
</evidence>
<evidence type="ECO:0000256" key="4">
    <source>
        <dbReference type="ARBA" id="ARBA00023136"/>
    </source>
</evidence>
<dbReference type="GO" id="GO:0016020">
    <property type="term" value="C:membrane"/>
    <property type="evidence" value="ECO:0007669"/>
    <property type="project" value="UniProtKB-SubCell"/>
</dbReference>
<evidence type="ECO:0000256" key="3">
    <source>
        <dbReference type="ARBA" id="ARBA00022989"/>
    </source>
</evidence>
<organism evidence="7 8">
    <name type="scientific">Albimonas pacifica</name>
    <dbReference type="NCBI Taxonomy" id="1114924"/>
    <lineage>
        <taxon>Bacteria</taxon>
        <taxon>Pseudomonadati</taxon>
        <taxon>Pseudomonadota</taxon>
        <taxon>Alphaproteobacteria</taxon>
        <taxon>Rhodobacterales</taxon>
        <taxon>Paracoccaceae</taxon>
        <taxon>Albimonas</taxon>
    </lineage>
</organism>
<dbReference type="EMBL" id="FOQH01000004">
    <property type="protein sequence ID" value="SFI07430.1"/>
    <property type="molecule type" value="Genomic_DNA"/>
</dbReference>
<dbReference type="OrthoDB" id="5293641at2"/>
<feature type="domain" description="NnrU" evidence="6">
    <location>
        <begin position="3"/>
        <end position="181"/>
    </location>
</feature>
<dbReference type="RefSeq" id="WP_092859424.1">
    <property type="nucleotide sequence ID" value="NZ_FOQH01000004.1"/>
</dbReference>
<evidence type="ECO:0000313" key="8">
    <source>
        <dbReference type="Proteomes" id="UP000199377"/>
    </source>
</evidence>
<feature type="transmembrane region" description="Helical" evidence="5">
    <location>
        <begin position="108"/>
        <end position="139"/>
    </location>
</feature>
<dbReference type="AlphaFoldDB" id="A0A1I3F8F5"/>
<dbReference type="Proteomes" id="UP000199377">
    <property type="component" value="Unassembled WGS sequence"/>
</dbReference>
<protein>
    <submittedName>
        <fullName evidence="7">NnrU protein</fullName>
    </submittedName>
</protein>
<gene>
    <name evidence="7" type="ORF">SAMN05216258_104121</name>
</gene>
<keyword evidence="8" id="KW-1185">Reference proteome</keyword>
<proteinExistence type="predicted"/>
<reference evidence="7 8" key="1">
    <citation type="submission" date="2016-10" db="EMBL/GenBank/DDBJ databases">
        <authorList>
            <person name="de Groot N.N."/>
        </authorList>
    </citation>
    <scope>NUCLEOTIDE SEQUENCE [LARGE SCALE GENOMIC DNA]</scope>
    <source>
        <strain evidence="7 8">CGMCC 1.11030</strain>
    </source>
</reference>